<sequence length="67" mass="7728">LEDGERRSKACFSPNEKITAHISRGNSTNQKTEALREISFSFIYILSLPLSPYDQKSAFLEEREYTI</sequence>
<feature type="non-terminal residue" evidence="1">
    <location>
        <position position="1"/>
    </location>
</feature>
<reference evidence="1" key="1">
    <citation type="submission" date="2014-05" db="EMBL/GenBank/DDBJ databases">
        <authorList>
            <person name="Chronopoulou M."/>
        </authorList>
    </citation>
    <scope>NUCLEOTIDE SEQUENCE</scope>
    <source>
        <tissue evidence="1">Whole organism</tissue>
    </source>
</reference>
<name>A0A0K2T3V4_LEPSM</name>
<protein>
    <submittedName>
        <fullName evidence="1">Uncharacterized protein</fullName>
    </submittedName>
</protein>
<organism evidence="1">
    <name type="scientific">Lepeophtheirus salmonis</name>
    <name type="common">Salmon louse</name>
    <name type="synonym">Caligus salmonis</name>
    <dbReference type="NCBI Taxonomy" id="72036"/>
    <lineage>
        <taxon>Eukaryota</taxon>
        <taxon>Metazoa</taxon>
        <taxon>Ecdysozoa</taxon>
        <taxon>Arthropoda</taxon>
        <taxon>Crustacea</taxon>
        <taxon>Multicrustacea</taxon>
        <taxon>Hexanauplia</taxon>
        <taxon>Copepoda</taxon>
        <taxon>Siphonostomatoida</taxon>
        <taxon>Caligidae</taxon>
        <taxon>Lepeophtheirus</taxon>
    </lineage>
</organism>
<dbReference type="AlphaFoldDB" id="A0A0K2T3V4"/>
<proteinExistence type="predicted"/>
<dbReference type="EMBL" id="HACA01003094">
    <property type="protein sequence ID" value="CDW20455.1"/>
    <property type="molecule type" value="Transcribed_RNA"/>
</dbReference>
<evidence type="ECO:0000313" key="1">
    <source>
        <dbReference type="EMBL" id="CDW20455.1"/>
    </source>
</evidence>
<accession>A0A0K2T3V4</accession>